<evidence type="ECO:0000313" key="4">
    <source>
        <dbReference type="EMBL" id="KAF5846744.1"/>
    </source>
</evidence>
<keyword evidence="2" id="KW-0413">Isomerase</keyword>
<proteinExistence type="inferred from homology"/>
<feature type="region of interest" description="Disordered" evidence="3">
    <location>
        <begin position="475"/>
        <end position="512"/>
    </location>
</feature>
<accession>A0A8H5ZDK1</accession>
<evidence type="ECO:0000256" key="1">
    <source>
        <dbReference type="ARBA" id="ARBA00007673"/>
    </source>
</evidence>
<comment type="similarity">
    <text evidence="1">Belongs to the PrpF family.</text>
</comment>
<feature type="compositionally biased region" description="Basic and acidic residues" evidence="3">
    <location>
        <begin position="615"/>
        <end position="636"/>
    </location>
</feature>
<dbReference type="GO" id="GO:0016853">
    <property type="term" value="F:isomerase activity"/>
    <property type="evidence" value="ECO:0007669"/>
    <property type="project" value="UniProtKB-KW"/>
</dbReference>
<feature type="region of interest" description="Disordered" evidence="3">
    <location>
        <begin position="598"/>
        <end position="657"/>
    </location>
</feature>
<gene>
    <name evidence="4" type="ORF">GGP41_004784</name>
</gene>
<sequence>MRSSPIYSLRVRTFVSRHDAPPFASVQKPIKAAYYRGGTSRAVMIQPQHLPKERAKWPTIFRQIMGSGDSYGRQLDGMGAGISSLSKICLVEPHGKRIAPGVTATRFRTGYGGIDAARESAREARQNVDDQEVDVDYTFVGLGIESNEVDVAGNCGNMSSAIGPYAYNAGLLPPRIYAQGDGEVTVRIRNTNTGKLINSTFTVIGAQAAVVGDYSIDGVTGNGSKIKLDFKHPYGSKTGKVLPTGKRIDNIAGYKVSCVDGANPAVFIRADDVGVDGTILPNDFNKLPDKLGLLENIRKAAAVAMGIAATEDEVPRTIPKIGLVSQSSTHPVLSGKTLQSSQMDIVLRFLSDTQPHRAIPLTAALTTAVAARIPGTIVEQMLAPDPLMEGAITIGHGSGRLQVNATMDETNKLIPVTGTVYRTAKRLFEGEIFWTDNVDETSEAGTVYDSNGRHSLGLAFVLENRRQSSFHLFEEDEHQKQEEASEQKQVPEIEQAEDCEKEAKVPGLSYRPLADPNRKNLFASFPEHPDTPLTSALRKLHAQTTRLLSDPDLTTRDYQPELPGTIRHVQLKLLFATRTQQATKEKASEKTRIRMENMEKKAKKKADKKAAKRKLHDEREAKRKRKEALLFEKALENKTGSARNQEAKSGYWSQFLP</sequence>
<protein>
    <recommendedName>
        <fullName evidence="6">DUF453-domain-containing protein</fullName>
    </recommendedName>
</protein>
<dbReference type="InterPro" id="IPR007400">
    <property type="entry name" value="PrpF-like"/>
</dbReference>
<evidence type="ECO:0000313" key="5">
    <source>
        <dbReference type="Proteomes" id="UP000624244"/>
    </source>
</evidence>
<evidence type="ECO:0000256" key="3">
    <source>
        <dbReference type="SAM" id="MobiDB-lite"/>
    </source>
</evidence>
<dbReference type="OMA" id="ICLVEPF"/>
<comment type="caution">
    <text evidence="4">The sequence shown here is derived from an EMBL/GenBank/DDBJ whole genome shotgun (WGS) entry which is preliminary data.</text>
</comment>
<evidence type="ECO:0000256" key="2">
    <source>
        <dbReference type="ARBA" id="ARBA00023235"/>
    </source>
</evidence>
<organism evidence="4 5">
    <name type="scientific">Cochliobolus sativus</name>
    <name type="common">Common root rot and spot blotch fungus</name>
    <name type="synonym">Bipolaris sorokiniana</name>
    <dbReference type="NCBI Taxonomy" id="45130"/>
    <lineage>
        <taxon>Eukaryota</taxon>
        <taxon>Fungi</taxon>
        <taxon>Dikarya</taxon>
        <taxon>Ascomycota</taxon>
        <taxon>Pezizomycotina</taxon>
        <taxon>Dothideomycetes</taxon>
        <taxon>Pleosporomycetidae</taxon>
        <taxon>Pleosporales</taxon>
        <taxon>Pleosporineae</taxon>
        <taxon>Pleosporaceae</taxon>
        <taxon>Bipolaris</taxon>
    </lineage>
</organism>
<reference evidence="4" key="1">
    <citation type="submission" date="2019-11" db="EMBL/GenBank/DDBJ databases">
        <title>Bipolaris sorokiniana Genome sequencing.</title>
        <authorList>
            <person name="Wang H."/>
        </authorList>
    </citation>
    <scope>NUCLEOTIDE SEQUENCE</scope>
</reference>
<dbReference type="PANTHER" id="PTHR43709:SF2">
    <property type="entry name" value="DUF453 DOMAIN PROTEIN (AFU_ORTHOLOGUE AFUA_6G00360)"/>
    <property type="match status" value="1"/>
</dbReference>
<dbReference type="EMBL" id="WNKQ01000015">
    <property type="protein sequence ID" value="KAF5846744.1"/>
    <property type="molecule type" value="Genomic_DNA"/>
</dbReference>
<feature type="compositionally biased region" description="Basic residues" evidence="3">
    <location>
        <begin position="601"/>
        <end position="614"/>
    </location>
</feature>
<dbReference type="Gene3D" id="3.10.310.10">
    <property type="entry name" value="Diaminopimelate Epimerase, Chain A, domain 1"/>
    <property type="match status" value="2"/>
</dbReference>
<dbReference type="AlphaFoldDB" id="A0A8H5ZDK1"/>
<dbReference type="PANTHER" id="PTHR43709">
    <property type="entry name" value="ACONITATE ISOMERASE-RELATED"/>
    <property type="match status" value="1"/>
</dbReference>
<name>A0A8H5ZDK1_COCSA</name>
<evidence type="ECO:0008006" key="6">
    <source>
        <dbReference type="Google" id="ProtNLM"/>
    </source>
</evidence>
<dbReference type="Pfam" id="PF04303">
    <property type="entry name" value="PrpF"/>
    <property type="match status" value="2"/>
</dbReference>
<feature type="compositionally biased region" description="Basic and acidic residues" evidence="3">
    <location>
        <begin position="477"/>
        <end position="491"/>
    </location>
</feature>
<dbReference type="Proteomes" id="UP000624244">
    <property type="component" value="Unassembled WGS sequence"/>
</dbReference>
<dbReference type="SUPFAM" id="SSF54506">
    <property type="entry name" value="Diaminopimelate epimerase-like"/>
    <property type="match status" value="2"/>
</dbReference>